<dbReference type="Gene3D" id="1.10.150.120">
    <property type="entry name" value="[2Fe-2S]-binding domain"/>
    <property type="match status" value="1"/>
</dbReference>
<dbReference type="CDD" id="cd00207">
    <property type="entry name" value="fer2"/>
    <property type="match status" value="1"/>
</dbReference>
<dbReference type="Pfam" id="PF00578">
    <property type="entry name" value="AhpC-TSA"/>
    <property type="match status" value="1"/>
</dbReference>
<name>A0A068NKW0_FIMGI</name>
<dbReference type="PROSITE" id="PS51352">
    <property type="entry name" value="THIOREDOXIN_2"/>
    <property type="match status" value="1"/>
</dbReference>
<evidence type="ECO:0000256" key="2">
    <source>
        <dbReference type="ARBA" id="ARBA00022723"/>
    </source>
</evidence>
<evidence type="ECO:0000256" key="6">
    <source>
        <dbReference type="ARBA" id="ARBA00060707"/>
    </source>
</evidence>
<evidence type="ECO:0000256" key="4">
    <source>
        <dbReference type="ARBA" id="ARBA00023004"/>
    </source>
</evidence>
<dbReference type="InterPro" id="IPR036010">
    <property type="entry name" value="2Fe-2S_ferredoxin-like_sf"/>
</dbReference>
<keyword evidence="10" id="KW-1185">Reference proteome</keyword>
<dbReference type="AlphaFoldDB" id="A0A068NKW0"/>
<sequence>MESGIGIEAATVAVGDKAPDLELSEGVWLSDFRGSPLVLAFFPDDWDPARTSQLGVYQELLENLPDHPRLVGISLRGDWYDVEIQGEVPVRFPQLSSDGDLGRRFGVTGRQALFLIDSDGVVRWSHASPVGVHPRVDEVERALQELTAKPGISRRELLVATVAVTVALTVLPGISNAAGVAKRKSGGRTITLNVNGSDYKIDADPRVTLLDALRERMGLPGTKKGCDHGQCGACTVHVNGRRVNSCLMLAMQAEGAKVRTIEGLANGDALHPVQAAFIKHDGFQCGYCTPGQIMSAVACIQEGHAGSDEDIREFMSGNICRCGAYPGICAAIKEAREGMGGAR</sequence>
<dbReference type="EMBL" id="CP007139">
    <property type="protein sequence ID" value="AIE84042.1"/>
    <property type="molecule type" value="Genomic_DNA"/>
</dbReference>
<dbReference type="PANTHER" id="PTHR45331">
    <property type="entry name" value="OXIDOREDUCTASE, IRON-SULPHUR BINDING SUBUNIT-RELATED-RELATED"/>
    <property type="match status" value="1"/>
</dbReference>
<dbReference type="PROSITE" id="PS51085">
    <property type="entry name" value="2FE2S_FER_2"/>
    <property type="match status" value="1"/>
</dbReference>
<keyword evidence="2" id="KW-0479">Metal-binding</keyword>
<proteinExistence type="predicted"/>
<feature type="domain" description="2Fe-2S ferredoxin-type" evidence="7">
    <location>
        <begin position="188"/>
        <end position="264"/>
    </location>
</feature>
<dbReference type="Proteomes" id="UP000027982">
    <property type="component" value="Chromosome"/>
</dbReference>
<keyword evidence="4" id="KW-0408">Iron</keyword>
<dbReference type="InterPro" id="IPR012675">
    <property type="entry name" value="Beta-grasp_dom_sf"/>
</dbReference>
<dbReference type="SUPFAM" id="SSF52833">
    <property type="entry name" value="Thioredoxin-like"/>
    <property type="match status" value="1"/>
</dbReference>
<dbReference type="STRING" id="661478.OP10G_0674"/>
<dbReference type="Pfam" id="PF01799">
    <property type="entry name" value="Fer2_2"/>
    <property type="match status" value="1"/>
</dbReference>
<dbReference type="InterPro" id="IPR000866">
    <property type="entry name" value="AhpC/TSA"/>
</dbReference>
<dbReference type="Pfam" id="PF00111">
    <property type="entry name" value="Fer2"/>
    <property type="match status" value="1"/>
</dbReference>
<dbReference type="InterPro" id="IPR013766">
    <property type="entry name" value="Thioredoxin_domain"/>
</dbReference>
<dbReference type="InterPro" id="IPR002888">
    <property type="entry name" value="2Fe-2S-bd"/>
</dbReference>
<dbReference type="RefSeq" id="WP_025227308.1">
    <property type="nucleotide sequence ID" value="NZ_CP007139.1"/>
</dbReference>
<evidence type="ECO:0000259" key="7">
    <source>
        <dbReference type="PROSITE" id="PS51085"/>
    </source>
</evidence>
<evidence type="ECO:0000259" key="8">
    <source>
        <dbReference type="PROSITE" id="PS51352"/>
    </source>
</evidence>
<dbReference type="InterPro" id="IPR036249">
    <property type="entry name" value="Thioredoxin-like_sf"/>
</dbReference>
<dbReference type="InterPro" id="IPR036884">
    <property type="entry name" value="2Fe-2S-bd_dom_sf"/>
</dbReference>
<dbReference type="GO" id="GO:0016903">
    <property type="term" value="F:oxidoreductase activity, acting on the aldehyde or oxo group of donors"/>
    <property type="evidence" value="ECO:0007669"/>
    <property type="project" value="TreeGrafter"/>
</dbReference>
<dbReference type="SUPFAM" id="SSF47741">
    <property type="entry name" value="CO dehydrogenase ISP C-domain like"/>
    <property type="match status" value="1"/>
</dbReference>
<keyword evidence="3" id="KW-0560">Oxidoreductase</keyword>
<dbReference type="FunFam" id="1.10.150.120:FF:000003">
    <property type="entry name" value="Carbon monoxide dehydrogenase, small subunit"/>
    <property type="match status" value="1"/>
</dbReference>
<dbReference type="GO" id="GO:0046872">
    <property type="term" value="F:metal ion binding"/>
    <property type="evidence" value="ECO:0007669"/>
    <property type="project" value="UniProtKB-KW"/>
</dbReference>
<evidence type="ECO:0000256" key="3">
    <source>
        <dbReference type="ARBA" id="ARBA00023002"/>
    </source>
</evidence>
<dbReference type="InterPro" id="IPR052914">
    <property type="entry name" value="Aldehyde_Oxdr_Iron-Sulfur"/>
</dbReference>
<dbReference type="InterPro" id="IPR001041">
    <property type="entry name" value="2Fe-2S_ferredoxin-type"/>
</dbReference>
<comment type="pathway">
    <text evidence="6">Alkaloid degradation; nicotine degradation.</text>
</comment>
<keyword evidence="1" id="KW-0001">2Fe-2S</keyword>
<dbReference type="PROSITE" id="PS00197">
    <property type="entry name" value="2FE2S_FER_1"/>
    <property type="match status" value="1"/>
</dbReference>
<evidence type="ECO:0000256" key="1">
    <source>
        <dbReference type="ARBA" id="ARBA00022714"/>
    </source>
</evidence>
<evidence type="ECO:0000313" key="10">
    <source>
        <dbReference type="Proteomes" id="UP000027982"/>
    </source>
</evidence>
<evidence type="ECO:0000256" key="5">
    <source>
        <dbReference type="ARBA" id="ARBA00023014"/>
    </source>
</evidence>
<organism evidence="9 10">
    <name type="scientific">Fimbriimonas ginsengisoli Gsoil 348</name>
    <dbReference type="NCBI Taxonomy" id="661478"/>
    <lineage>
        <taxon>Bacteria</taxon>
        <taxon>Bacillati</taxon>
        <taxon>Armatimonadota</taxon>
        <taxon>Fimbriimonadia</taxon>
        <taxon>Fimbriimonadales</taxon>
        <taxon>Fimbriimonadaceae</taxon>
        <taxon>Fimbriimonas</taxon>
    </lineage>
</organism>
<dbReference type="GO" id="GO:0051537">
    <property type="term" value="F:2 iron, 2 sulfur cluster binding"/>
    <property type="evidence" value="ECO:0007669"/>
    <property type="project" value="UniProtKB-KW"/>
</dbReference>
<dbReference type="Gene3D" id="3.10.20.30">
    <property type="match status" value="1"/>
</dbReference>
<dbReference type="SUPFAM" id="SSF54292">
    <property type="entry name" value="2Fe-2S ferredoxin-like"/>
    <property type="match status" value="1"/>
</dbReference>
<dbReference type="KEGG" id="fgi:OP10G_0674"/>
<gene>
    <name evidence="9" type="ORF">OP10G_0674</name>
</gene>
<protein>
    <submittedName>
        <fullName evidence="9">Periplasmic aromatic aldehyde oxidoreductase, iron-sulfur subunit YagT</fullName>
    </submittedName>
</protein>
<dbReference type="FunFam" id="3.10.20.30:FF:000020">
    <property type="entry name" value="Xanthine dehydrogenase iron-sulfur subunit"/>
    <property type="match status" value="1"/>
</dbReference>
<dbReference type="OrthoDB" id="9179439at2"/>
<evidence type="ECO:0000313" key="9">
    <source>
        <dbReference type="EMBL" id="AIE84042.1"/>
    </source>
</evidence>
<dbReference type="eggNOG" id="COG2080">
    <property type="taxonomic scope" value="Bacteria"/>
</dbReference>
<dbReference type="HOGENOM" id="CLU_830945_0_0_0"/>
<accession>A0A068NKW0</accession>
<dbReference type="PANTHER" id="PTHR45331:SF2">
    <property type="entry name" value="OXIDOREDUCTASE WITH IRON-SULFUR SUBUNIT"/>
    <property type="match status" value="1"/>
</dbReference>
<dbReference type="Gene3D" id="3.40.30.10">
    <property type="entry name" value="Glutaredoxin"/>
    <property type="match status" value="1"/>
</dbReference>
<keyword evidence="5" id="KW-0411">Iron-sulfur</keyword>
<feature type="domain" description="Thioredoxin" evidence="8">
    <location>
        <begin position="12"/>
        <end position="148"/>
    </location>
</feature>
<reference evidence="9 10" key="1">
    <citation type="journal article" date="2014" name="PLoS ONE">
        <title>The first complete genome sequence of the class fimbriimonadia in the phylum armatimonadetes.</title>
        <authorList>
            <person name="Hu Z.Y."/>
            <person name="Wang Y.Z."/>
            <person name="Im W.T."/>
            <person name="Wang S.Y."/>
            <person name="Zhao G.P."/>
            <person name="Zheng H.J."/>
            <person name="Quan Z.X."/>
        </authorList>
    </citation>
    <scope>NUCLEOTIDE SEQUENCE [LARGE SCALE GENOMIC DNA]</scope>
    <source>
        <strain evidence="9">Gsoil 348</strain>
    </source>
</reference>
<dbReference type="GO" id="GO:0016209">
    <property type="term" value="F:antioxidant activity"/>
    <property type="evidence" value="ECO:0007669"/>
    <property type="project" value="InterPro"/>
</dbReference>
<dbReference type="InterPro" id="IPR006058">
    <property type="entry name" value="2Fe2S_fd_BS"/>
</dbReference>